<proteinExistence type="predicted"/>
<organism evidence="1 2">
    <name type="scientific">Agathobacter rectalis (strain ATCC 33656 / DSM 3377 / JCM 17463 / KCTC 5835 / VPI 0990)</name>
    <name type="common">Eubacterium rectale</name>
    <dbReference type="NCBI Taxonomy" id="515619"/>
    <lineage>
        <taxon>Bacteria</taxon>
        <taxon>Bacillati</taxon>
        <taxon>Bacillota</taxon>
        <taxon>Clostridia</taxon>
        <taxon>Lachnospirales</taxon>
        <taxon>Lachnospiraceae</taxon>
        <taxon>Agathobacter</taxon>
    </lineage>
</organism>
<name>C4ZAH5_AGARV</name>
<gene>
    <name evidence="1" type="ordered locus">EUBREC_0232</name>
</gene>
<accession>C4ZAH5</accession>
<protein>
    <submittedName>
        <fullName evidence="1">Uncharacterized protein</fullName>
    </submittedName>
</protein>
<dbReference type="HOGENOM" id="CLU_3079981_0_0_9"/>
<dbReference type="KEGG" id="ere:EUBREC_0232"/>
<dbReference type="Proteomes" id="UP000001477">
    <property type="component" value="Chromosome"/>
</dbReference>
<dbReference type="PaxDb" id="515619-EUBREC_0232"/>
<evidence type="ECO:0000313" key="2">
    <source>
        <dbReference type="Proteomes" id="UP000001477"/>
    </source>
</evidence>
<sequence length="52" mass="5975">MFFLLIRESTIICSQYLVSVTLNYDIRAFNVCRLEERELLSACLASCVLSNI</sequence>
<dbReference type="AlphaFoldDB" id="C4ZAH5"/>
<dbReference type="EMBL" id="CP001107">
    <property type="protein sequence ID" value="ACR74036.1"/>
    <property type="molecule type" value="Genomic_DNA"/>
</dbReference>
<evidence type="ECO:0000313" key="1">
    <source>
        <dbReference type="EMBL" id="ACR74036.1"/>
    </source>
</evidence>
<dbReference type="STRING" id="515619.EUBREC_0232"/>
<reference evidence="1 2" key="1">
    <citation type="journal article" date="2009" name="Proc. Natl. Acad. Sci. U.S.A.">
        <title>Characterizing a model human gut microbiota composed of members of its two dominant bacterial phyla.</title>
        <authorList>
            <person name="Mahowald M.A."/>
            <person name="Rey F.E."/>
            <person name="Seedorf H."/>
            <person name="Turnbaugh P.J."/>
            <person name="Fulton R.S."/>
            <person name="Wollam A."/>
            <person name="Shah N."/>
            <person name="Wang C."/>
            <person name="Magrini V."/>
            <person name="Wilson R.K."/>
            <person name="Cantarel B.L."/>
            <person name="Coutinho P.M."/>
            <person name="Henrissat B."/>
            <person name="Crock L.W."/>
            <person name="Russell A."/>
            <person name="Verberkmoes N.C."/>
            <person name="Hettich R.L."/>
            <person name="Gordon J.I."/>
        </authorList>
    </citation>
    <scope>NUCLEOTIDE SEQUENCE [LARGE SCALE GENOMIC DNA]</scope>
    <source>
        <strain evidence="2">ATCC 33656 / DSM 3377 / JCM 17463 / KCTC 5835 / LMG 30912 / VPI 0990</strain>
    </source>
</reference>